<dbReference type="PROSITE" id="PS50104">
    <property type="entry name" value="TIR"/>
    <property type="match status" value="1"/>
</dbReference>
<dbReference type="Gene3D" id="3.40.50.10140">
    <property type="entry name" value="Toll/interleukin-1 receptor homology (TIR) domain"/>
    <property type="match status" value="1"/>
</dbReference>
<keyword evidence="5" id="KW-0067">ATP-binding</keyword>
<evidence type="ECO:0000259" key="3">
    <source>
        <dbReference type="PROSITE" id="PS50104"/>
    </source>
</evidence>
<evidence type="ECO:0000313" key="5">
    <source>
        <dbReference type="EMBL" id="QGZ96403.1"/>
    </source>
</evidence>
<keyword evidence="5" id="KW-0547">Nucleotide-binding</keyword>
<dbReference type="Proteomes" id="UP000431269">
    <property type="component" value="Chromosome"/>
</dbReference>
<proteinExistence type="inferred from homology"/>
<feature type="domain" description="Clp R" evidence="4">
    <location>
        <begin position="1"/>
        <end position="150"/>
    </location>
</feature>
<name>A0A6I6MZ37_9CAUL</name>
<evidence type="ECO:0000259" key="4">
    <source>
        <dbReference type="PROSITE" id="PS51903"/>
    </source>
</evidence>
<evidence type="ECO:0000313" key="6">
    <source>
        <dbReference type="Proteomes" id="UP000431269"/>
    </source>
</evidence>
<feature type="domain" description="TIR" evidence="3">
    <location>
        <begin position="206"/>
        <end position="334"/>
    </location>
</feature>
<dbReference type="InterPro" id="IPR004176">
    <property type="entry name" value="Clp_R_N"/>
</dbReference>
<evidence type="ECO:0000256" key="2">
    <source>
        <dbReference type="PROSITE-ProRule" id="PRU01251"/>
    </source>
</evidence>
<accession>A0A6I6MZ37</accession>
<dbReference type="PROSITE" id="PS51903">
    <property type="entry name" value="CLP_R"/>
    <property type="match status" value="1"/>
</dbReference>
<evidence type="ECO:0000256" key="1">
    <source>
        <dbReference type="ARBA" id="ARBA00008675"/>
    </source>
</evidence>
<dbReference type="Pfam" id="PF02861">
    <property type="entry name" value="Clp_N"/>
    <property type="match status" value="1"/>
</dbReference>
<dbReference type="SUPFAM" id="SSF81923">
    <property type="entry name" value="Double Clp-N motif"/>
    <property type="match status" value="1"/>
</dbReference>
<comment type="similarity">
    <text evidence="1">Belongs to the ClpA/ClpB family.</text>
</comment>
<dbReference type="Pfam" id="PF13676">
    <property type="entry name" value="TIR_2"/>
    <property type="match status" value="1"/>
</dbReference>
<sequence length="334" mass="38140">MATFSKSLEQTLRRSLDFASERRHEYVTLEHLLLGLLDDQDAPPVMLACKVDLEVLRGNLEKYMKDELDSLVVAQGEKVEDPRPTAGFQRVLQRAMLHVDSSGGREVTGANVLVALFSERESHAAFFLQEQDMTRYDAVNYIAHGLPRRTPTAQFRVRDSTEMLAGWQTRNTELEQQLSMAIARITDLEKAVAAAKVGIPAGARRDEHDVFVSYRREQKEAVRKLVDRLRMDGLVVWWDADIPAQAPWEETIEKNISNSKVVVVCWSHEATKSESVKAEARYGRDRNKLIQVFLDDCQPPMFFGERQGFHFANWSGDVAHDCYRHLLEGIRIQL</sequence>
<reference evidence="6" key="1">
    <citation type="submission" date="2019-12" db="EMBL/GenBank/DDBJ databases">
        <title>Complete genome of Terracaulis silvestris 0127_4.</title>
        <authorList>
            <person name="Vieira S."/>
            <person name="Riedel T."/>
            <person name="Sproer C."/>
            <person name="Pascual J."/>
            <person name="Boedeker C."/>
            <person name="Overmann J."/>
        </authorList>
    </citation>
    <scope>NUCLEOTIDE SEQUENCE [LARGE SCALE GENOMIC DNA]</scope>
    <source>
        <strain evidence="6">0127_4</strain>
    </source>
</reference>
<dbReference type="InterPro" id="IPR036628">
    <property type="entry name" value="Clp_N_dom_sf"/>
</dbReference>
<gene>
    <name evidence="5" type="primary">clpA_2</name>
    <name evidence="5" type="ORF">DSM104635_03262</name>
</gene>
<dbReference type="KEGG" id="tsv:DSM104635_03262"/>
<keyword evidence="6" id="KW-1185">Reference proteome</keyword>
<keyword evidence="2" id="KW-0677">Repeat</keyword>
<keyword evidence="5" id="KW-0645">Protease</keyword>
<dbReference type="GO" id="GO:0008233">
    <property type="term" value="F:peptidase activity"/>
    <property type="evidence" value="ECO:0007669"/>
    <property type="project" value="UniProtKB-KW"/>
</dbReference>
<dbReference type="GO" id="GO:0007165">
    <property type="term" value="P:signal transduction"/>
    <property type="evidence" value="ECO:0007669"/>
    <property type="project" value="InterPro"/>
</dbReference>
<protein>
    <submittedName>
        <fullName evidence="5">ATP-dependent Clp protease ATP-binding subunit ClpA</fullName>
    </submittedName>
</protein>
<dbReference type="GO" id="GO:0005524">
    <property type="term" value="F:ATP binding"/>
    <property type="evidence" value="ECO:0007669"/>
    <property type="project" value="UniProtKB-KW"/>
</dbReference>
<dbReference type="EMBL" id="CP047045">
    <property type="protein sequence ID" value="QGZ96403.1"/>
    <property type="molecule type" value="Genomic_DNA"/>
</dbReference>
<dbReference type="AlphaFoldDB" id="A0A6I6MZ37"/>
<dbReference type="InterPro" id="IPR000157">
    <property type="entry name" value="TIR_dom"/>
</dbReference>
<organism evidence="5 6">
    <name type="scientific">Terricaulis silvestris</name>
    <dbReference type="NCBI Taxonomy" id="2686094"/>
    <lineage>
        <taxon>Bacteria</taxon>
        <taxon>Pseudomonadati</taxon>
        <taxon>Pseudomonadota</taxon>
        <taxon>Alphaproteobacteria</taxon>
        <taxon>Caulobacterales</taxon>
        <taxon>Caulobacteraceae</taxon>
        <taxon>Terricaulis</taxon>
    </lineage>
</organism>
<dbReference type="SMART" id="SM00255">
    <property type="entry name" value="TIR"/>
    <property type="match status" value="1"/>
</dbReference>
<dbReference type="Gene3D" id="1.10.1780.10">
    <property type="entry name" value="Clp, N-terminal domain"/>
    <property type="match status" value="1"/>
</dbReference>
<dbReference type="SUPFAM" id="SSF52200">
    <property type="entry name" value="Toll/Interleukin receptor TIR domain"/>
    <property type="match status" value="1"/>
</dbReference>
<dbReference type="InterPro" id="IPR035897">
    <property type="entry name" value="Toll_tir_struct_dom_sf"/>
</dbReference>
<dbReference type="GO" id="GO:0006508">
    <property type="term" value="P:proteolysis"/>
    <property type="evidence" value="ECO:0007669"/>
    <property type="project" value="UniProtKB-KW"/>
</dbReference>
<keyword evidence="5" id="KW-0378">Hydrolase</keyword>